<keyword evidence="2" id="KW-1003">Cell membrane</keyword>
<feature type="transmembrane region" description="Helical" evidence="6">
    <location>
        <begin position="243"/>
        <end position="263"/>
    </location>
</feature>
<reference evidence="7" key="1">
    <citation type="submission" date="2016-01" db="EMBL/GenBank/DDBJ databases">
        <title>Draft Genome Sequences of Seven Thermophilic Sporeformers Isolated from Foods.</title>
        <authorList>
            <person name="Berendsen E.M."/>
            <person name="Wells-Bennik M.H."/>
            <person name="Krawcyk A.O."/>
            <person name="De Jong A."/>
            <person name="Holsappel S."/>
            <person name="Eijlander R.T."/>
            <person name="Kuipers O.P."/>
        </authorList>
    </citation>
    <scope>NUCLEOTIDE SEQUENCE [LARGE SCALE GENOMIC DNA]</scope>
    <source>
        <strain evidence="7">B4135</strain>
    </source>
</reference>
<name>A0A150LL23_9BACI</name>
<gene>
    <name evidence="7" type="ORF">B4135_3026</name>
</gene>
<feature type="transmembrane region" description="Helical" evidence="6">
    <location>
        <begin position="45"/>
        <end position="67"/>
    </location>
</feature>
<evidence type="ECO:0000313" key="8">
    <source>
        <dbReference type="Proteomes" id="UP000075683"/>
    </source>
</evidence>
<dbReference type="Proteomes" id="UP000075683">
    <property type="component" value="Unassembled WGS sequence"/>
</dbReference>
<dbReference type="STRING" id="301148.B4135_3026"/>
<evidence type="ECO:0000256" key="2">
    <source>
        <dbReference type="ARBA" id="ARBA00022475"/>
    </source>
</evidence>
<dbReference type="Pfam" id="PF01943">
    <property type="entry name" value="Polysacc_synt"/>
    <property type="match status" value="1"/>
</dbReference>
<comment type="caution">
    <text evidence="7">The sequence shown here is derived from an EMBL/GenBank/DDBJ whole genome shotgun (WGS) entry which is preliminary data.</text>
</comment>
<dbReference type="PATRIC" id="fig|301148.3.peg.796"/>
<dbReference type="EMBL" id="LQYT01000092">
    <property type="protein sequence ID" value="KYD12462.1"/>
    <property type="molecule type" value="Genomic_DNA"/>
</dbReference>
<dbReference type="AlphaFoldDB" id="A0A150LL23"/>
<accession>A0A150LL23</accession>
<feature type="transmembrane region" description="Helical" evidence="6">
    <location>
        <begin position="190"/>
        <end position="215"/>
    </location>
</feature>
<evidence type="ECO:0000313" key="7">
    <source>
        <dbReference type="EMBL" id="KYD12462.1"/>
    </source>
</evidence>
<feature type="transmembrane region" description="Helical" evidence="6">
    <location>
        <begin position="295"/>
        <end position="315"/>
    </location>
</feature>
<dbReference type="InterPro" id="IPR024923">
    <property type="entry name" value="PG_synth_SpoVB"/>
</dbReference>
<dbReference type="GO" id="GO:0005886">
    <property type="term" value="C:plasma membrane"/>
    <property type="evidence" value="ECO:0007669"/>
    <property type="project" value="UniProtKB-SubCell"/>
</dbReference>
<keyword evidence="3 6" id="KW-0812">Transmembrane</keyword>
<feature type="transmembrane region" description="Helical" evidence="6">
    <location>
        <begin position="20"/>
        <end position="39"/>
    </location>
</feature>
<feature type="transmembrane region" description="Helical" evidence="6">
    <location>
        <begin position="125"/>
        <end position="145"/>
    </location>
</feature>
<evidence type="ECO:0000256" key="4">
    <source>
        <dbReference type="ARBA" id="ARBA00022989"/>
    </source>
</evidence>
<proteinExistence type="predicted"/>
<evidence type="ECO:0000256" key="1">
    <source>
        <dbReference type="ARBA" id="ARBA00004651"/>
    </source>
</evidence>
<feature type="transmembrane region" description="Helical" evidence="6">
    <location>
        <begin position="87"/>
        <end position="105"/>
    </location>
</feature>
<evidence type="ECO:0000256" key="6">
    <source>
        <dbReference type="SAM" id="Phobius"/>
    </source>
</evidence>
<feature type="transmembrane region" description="Helical" evidence="6">
    <location>
        <begin position="371"/>
        <end position="391"/>
    </location>
</feature>
<feature type="transmembrane region" description="Helical" evidence="6">
    <location>
        <begin position="166"/>
        <end position="184"/>
    </location>
</feature>
<dbReference type="CDD" id="cd13124">
    <property type="entry name" value="MATE_SpoVB_like"/>
    <property type="match status" value="1"/>
</dbReference>
<dbReference type="PIRSF" id="PIRSF038958">
    <property type="entry name" value="PG_synth_SpoVB"/>
    <property type="match status" value="1"/>
</dbReference>
<dbReference type="RefSeq" id="WP_061569551.1">
    <property type="nucleotide sequence ID" value="NZ_LQYT01000092.1"/>
</dbReference>
<feature type="transmembrane region" description="Helical" evidence="6">
    <location>
        <begin position="491"/>
        <end position="511"/>
    </location>
</feature>
<feature type="transmembrane region" description="Helical" evidence="6">
    <location>
        <begin position="336"/>
        <end position="359"/>
    </location>
</feature>
<evidence type="ECO:0000256" key="5">
    <source>
        <dbReference type="ARBA" id="ARBA00023136"/>
    </source>
</evidence>
<dbReference type="PANTHER" id="PTHR30250">
    <property type="entry name" value="PST FAMILY PREDICTED COLANIC ACID TRANSPORTER"/>
    <property type="match status" value="1"/>
</dbReference>
<sequence length="536" mass="59375">MSKLLRGTFILTLGNYISKILGVLYVIPFAALVGSHGTVLYNYSYVPYSIFISISTAGIPLAVSKFIAKYNTLEEYTVGYRLFKSGLLVMTLSGLAAFLTLYFSAPLLADIIHASDDQITTKGEVVVVIRSVSFALIIVPVMSLLRGFFQGHESMGPTAVSQVVEQIVRVVFLLAGAFIVLHLMDGTVVQAIQVATFAAFVGGVGGFLVLIWYWIKRQPYLQSLFRKDRGTKKISYRTIYKEILGYSIPFVIVGIANPLFQLADIFTFNRAMAAVGLARQSDVQLNYVNFYAHKLVTIPVSLATAFSLTLIPLVTGAFVRGDRRSLNHQLNQTFQVLLFLTLPAIFGLIVLAEPIYTIFYGHDPAGSEILAFYSPVSLLFALFSVTAAILQGIEKQKYAILSLLIGLLIKLLLNVPLIEWLAAKGAILATAAGYSAAVLLNLAVIGFFADYRYHLVFRRGLLMVILNFAMYFCVYLALRLLSFVFDPASRLQAFLLVILCGLIGAAVYFYLSKKSRLLHLLFREQMLKMKKRLSTE</sequence>
<keyword evidence="5 6" id="KW-0472">Membrane</keyword>
<dbReference type="PANTHER" id="PTHR30250:SF21">
    <property type="entry name" value="LIPID II FLIPPASE MURJ"/>
    <property type="match status" value="1"/>
</dbReference>
<dbReference type="InterPro" id="IPR002797">
    <property type="entry name" value="Polysacc_synth"/>
</dbReference>
<evidence type="ECO:0000256" key="3">
    <source>
        <dbReference type="ARBA" id="ARBA00022692"/>
    </source>
</evidence>
<feature type="transmembrane region" description="Helical" evidence="6">
    <location>
        <begin position="461"/>
        <end position="485"/>
    </location>
</feature>
<organism evidence="7 8">
    <name type="scientific">Caldibacillus debilis</name>
    <dbReference type="NCBI Taxonomy" id="301148"/>
    <lineage>
        <taxon>Bacteria</taxon>
        <taxon>Bacillati</taxon>
        <taxon>Bacillota</taxon>
        <taxon>Bacilli</taxon>
        <taxon>Bacillales</taxon>
        <taxon>Bacillaceae</taxon>
        <taxon>Caldibacillus</taxon>
    </lineage>
</organism>
<dbReference type="InterPro" id="IPR050833">
    <property type="entry name" value="Poly_Biosynth_Transport"/>
</dbReference>
<keyword evidence="4 6" id="KW-1133">Transmembrane helix</keyword>
<dbReference type="OrthoDB" id="9775950at2"/>
<feature type="transmembrane region" description="Helical" evidence="6">
    <location>
        <begin position="398"/>
        <end position="421"/>
    </location>
</feature>
<feature type="transmembrane region" description="Helical" evidence="6">
    <location>
        <begin position="427"/>
        <end position="449"/>
    </location>
</feature>
<protein>
    <submittedName>
        <fullName evidence="7">Uncharacterized protein</fullName>
    </submittedName>
</protein>
<comment type="subcellular location">
    <subcellularLocation>
        <location evidence="1">Cell membrane</location>
        <topology evidence="1">Multi-pass membrane protein</topology>
    </subcellularLocation>
</comment>